<dbReference type="Proteomes" id="UP000257109">
    <property type="component" value="Unassembled WGS sequence"/>
</dbReference>
<keyword evidence="4" id="KW-1185">Reference proteome</keyword>
<dbReference type="OrthoDB" id="1739513at2759"/>
<dbReference type="Gene3D" id="3.30.420.10">
    <property type="entry name" value="Ribonuclease H-like superfamily/Ribonuclease H"/>
    <property type="match status" value="1"/>
</dbReference>
<dbReference type="InterPro" id="IPR012337">
    <property type="entry name" value="RNaseH-like_sf"/>
</dbReference>
<evidence type="ECO:0000313" key="3">
    <source>
        <dbReference type="EMBL" id="RDY08814.1"/>
    </source>
</evidence>
<evidence type="ECO:0000313" key="4">
    <source>
        <dbReference type="Proteomes" id="UP000257109"/>
    </source>
</evidence>
<dbReference type="AlphaFoldDB" id="A0A371I1G8"/>
<dbReference type="InterPro" id="IPR036397">
    <property type="entry name" value="RNaseH_sf"/>
</dbReference>
<dbReference type="EMBL" id="QJKJ01001203">
    <property type="protein sequence ID" value="RDY08814.1"/>
    <property type="molecule type" value="Genomic_DNA"/>
</dbReference>
<feature type="domain" description="Integrase catalytic" evidence="2">
    <location>
        <begin position="1"/>
        <end position="137"/>
    </location>
</feature>
<sequence length="215" mass="24461">MKYLTVVVDYFTKWIEAEPVTTISAERIKPFYWKKIICRFGLLAEIVSDNGTQFASWSTANFCTQLKIKQLFTSMEHPQSNGQAEVANKIILRGLRRHLGEAKGRWVEELPQVLWSYHTTPHSSTKETPFRLTYDMEAVVPMEIGEPSPLTTRGPRSGTNKRIHDKGTGGQAIVQEVIVPTRESKREPTAWSTSTARKFPEHGMCLIFHSITIEP</sequence>
<gene>
    <name evidence="3" type="primary">Tf2-8</name>
    <name evidence="3" type="ORF">CR513_06917</name>
</gene>
<organism evidence="3 4">
    <name type="scientific">Mucuna pruriens</name>
    <name type="common">Velvet bean</name>
    <name type="synonym">Dolichos pruriens</name>
    <dbReference type="NCBI Taxonomy" id="157652"/>
    <lineage>
        <taxon>Eukaryota</taxon>
        <taxon>Viridiplantae</taxon>
        <taxon>Streptophyta</taxon>
        <taxon>Embryophyta</taxon>
        <taxon>Tracheophyta</taxon>
        <taxon>Spermatophyta</taxon>
        <taxon>Magnoliopsida</taxon>
        <taxon>eudicotyledons</taxon>
        <taxon>Gunneridae</taxon>
        <taxon>Pentapetalae</taxon>
        <taxon>rosids</taxon>
        <taxon>fabids</taxon>
        <taxon>Fabales</taxon>
        <taxon>Fabaceae</taxon>
        <taxon>Papilionoideae</taxon>
        <taxon>50 kb inversion clade</taxon>
        <taxon>NPAAA clade</taxon>
        <taxon>indigoferoid/millettioid clade</taxon>
        <taxon>Phaseoleae</taxon>
        <taxon>Mucuna</taxon>
    </lineage>
</organism>
<reference evidence="3" key="1">
    <citation type="submission" date="2018-05" db="EMBL/GenBank/DDBJ databases">
        <title>Draft genome of Mucuna pruriens seed.</title>
        <authorList>
            <person name="Nnadi N.E."/>
            <person name="Vos R."/>
            <person name="Hasami M.H."/>
            <person name="Devisetty U.K."/>
            <person name="Aguiy J.C."/>
        </authorList>
    </citation>
    <scope>NUCLEOTIDE SEQUENCE [LARGE SCALE GENOMIC DNA]</scope>
    <source>
        <strain evidence="3">JCA_2017</strain>
    </source>
</reference>
<proteinExistence type="predicted"/>
<dbReference type="PROSITE" id="PS50994">
    <property type="entry name" value="INTEGRASE"/>
    <property type="match status" value="1"/>
</dbReference>
<dbReference type="Pfam" id="PF00665">
    <property type="entry name" value="rve"/>
    <property type="match status" value="1"/>
</dbReference>
<dbReference type="PANTHER" id="PTHR37984:SF5">
    <property type="entry name" value="PROTEIN NYNRIN-LIKE"/>
    <property type="match status" value="1"/>
</dbReference>
<accession>A0A371I1G8</accession>
<dbReference type="SUPFAM" id="SSF53098">
    <property type="entry name" value="Ribonuclease H-like"/>
    <property type="match status" value="1"/>
</dbReference>
<comment type="caution">
    <text evidence="3">The sequence shown here is derived from an EMBL/GenBank/DDBJ whole genome shotgun (WGS) entry which is preliminary data.</text>
</comment>
<evidence type="ECO:0000256" key="1">
    <source>
        <dbReference type="SAM" id="MobiDB-lite"/>
    </source>
</evidence>
<dbReference type="PANTHER" id="PTHR37984">
    <property type="entry name" value="PROTEIN CBG26694"/>
    <property type="match status" value="1"/>
</dbReference>
<dbReference type="InterPro" id="IPR050951">
    <property type="entry name" value="Retrovirus_Pol_polyprotein"/>
</dbReference>
<feature type="non-terminal residue" evidence="3">
    <location>
        <position position="1"/>
    </location>
</feature>
<protein>
    <submittedName>
        <fullName evidence="3">Tf2-8</fullName>
    </submittedName>
</protein>
<feature type="region of interest" description="Disordered" evidence="1">
    <location>
        <begin position="145"/>
        <end position="166"/>
    </location>
</feature>
<dbReference type="GO" id="GO:0015074">
    <property type="term" value="P:DNA integration"/>
    <property type="evidence" value="ECO:0007669"/>
    <property type="project" value="InterPro"/>
</dbReference>
<dbReference type="GO" id="GO:0003676">
    <property type="term" value="F:nucleic acid binding"/>
    <property type="evidence" value="ECO:0007669"/>
    <property type="project" value="InterPro"/>
</dbReference>
<feature type="non-terminal residue" evidence="3">
    <location>
        <position position="215"/>
    </location>
</feature>
<dbReference type="InterPro" id="IPR001584">
    <property type="entry name" value="Integrase_cat-core"/>
</dbReference>
<evidence type="ECO:0000259" key="2">
    <source>
        <dbReference type="PROSITE" id="PS50994"/>
    </source>
</evidence>
<name>A0A371I1G8_MUCPR</name>